<protein>
    <submittedName>
        <fullName evidence="2">Uncharacterized protein</fullName>
    </submittedName>
</protein>
<name>A0A822ZKY0_NELNU</name>
<gene>
    <name evidence="2" type="ORF">HUJ06_016671</name>
</gene>
<organism evidence="2 3">
    <name type="scientific">Nelumbo nucifera</name>
    <name type="common">Sacred lotus</name>
    <dbReference type="NCBI Taxonomy" id="4432"/>
    <lineage>
        <taxon>Eukaryota</taxon>
        <taxon>Viridiplantae</taxon>
        <taxon>Streptophyta</taxon>
        <taxon>Embryophyta</taxon>
        <taxon>Tracheophyta</taxon>
        <taxon>Spermatophyta</taxon>
        <taxon>Magnoliopsida</taxon>
        <taxon>Proteales</taxon>
        <taxon>Nelumbonaceae</taxon>
        <taxon>Nelumbo</taxon>
    </lineage>
</organism>
<feature type="region of interest" description="Disordered" evidence="1">
    <location>
        <begin position="36"/>
        <end position="55"/>
    </location>
</feature>
<keyword evidence="3" id="KW-1185">Reference proteome</keyword>
<evidence type="ECO:0000313" key="2">
    <source>
        <dbReference type="EMBL" id="DAD46734.1"/>
    </source>
</evidence>
<sequence>MLTIHTETGKMISPDNNRGLQNDDREKKMMILGLIVRERERERGGEMSDNGDEGR</sequence>
<comment type="caution">
    <text evidence="2">The sequence shown here is derived from an EMBL/GenBank/DDBJ whole genome shotgun (WGS) entry which is preliminary data.</text>
</comment>
<dbReference type="EMBL" id="DUZY01000008">
    <property type="protein sequence ID" value="DAD46734.1"/>
    <property type="molecule type" value="Genomic_DNA"/>
</dbReference>
<evidence type="ECO:0000313" key="3">
    <source>
        <dbReference type="Proteomes" id="UP000607653"/>
    </source>
</evidence>
<reference evidence="2 3" key="1">
    <citation type="journal article" date="2020" name="Mol. Biol. Evol.">
        <title>Distinct Expression and Methylation Patterns for Genes with Different Fates following a Single Whole-Genome Duplication in Flowering Plants.</title>
        <authorList>
            <person name="Shi T."/>
            <person name="Rahmani R.S."/>
            <person name="Gugger P.F."/>
            <person name="Wang M."/>
            <person name="Li H."/>
            <person name="Zhang Y."/>
            <person name="Li Z."/>
            <person name="Wang Q."/>
            <person name="Van de Peer Y."/>
            <person name="Marchal K."/>
            <person name="Chen J."/>
        </authorList>
    </citation>
    <scope>NUCLEOTIDE SEQUENCE [LARGE SCALE GENOMIC DNA]</scope>
    <source>
        <tissue evidence="2">Leaf</tissue>
    </source>
</reference>
<accession>A0A822ZKY0</accession>
<dbReference type="Proteomes" id="UP000607653">
    <property type="component" value="Unassembled WGS sequence"/>
</dbReference>
<proteinExistence type="predicted"/>
<dbReference type="AlphaFoldDB" id="A0A822ZKY0"/>
<evidence type="ECO:0000256" key="1">
    <source>
        <dbReference type="SAM" id="MobiDB-lite"/>
    </source>
</evidence>
<feature type="region of interest" description="Disordered" evidence="1">
    <location>
        <begin position="1"/>
        <end position="26"/>
    </location>
</feature>